<organism evidence="3">
    <name type="scientific">Neisseria leonii</name>
    <dbReference type="NCBI Taxonomy" id="2995413"/>
    <lineage>
        <taxon>Bacteria</taxon>
        <taxon>Pseudomonadati</taxon>
        <taxon>Pseudomonadota</taxon>
        <taxon>Betaproteobacteria</taxon>
        <taxon>Neisseriales</taxon>
        <taxon>Neisseriaceae</taxon>
        <taxon>Neisseria</taxon>
    </lineage>
</organism>
<keyword evidence="5" id="KW-1185">Reference proteome</keyword>
<dbReference type="Proteomes" id="UP001149607">
    <property type="component" value="Chromosome"/>
</dbReference>
<dbReference type="InterPro" id="IPR017946">
    <property type="entry name" value="PLC-like_Pdiesterase_TIM-brl"/>
</dbReference>
<feature type="domain" description="GP-PDE" evidence="2">
    <location>
        <begin position="20"/>
        <end position="286"/>
    </location>
</feature>
<reference evidence="4" key="2">
    <citation type="submission" date="2024-02" db="EMBL/GenBank/DDBJ databases">
        <title>Neisseria leonii sp. nov.</title>
        <authorList>
            <person name="Boutroux M."/>
            <person name="Favre-Rochex S."/>
            <person name="Gorgette O."/>
            <person name="Touak G."/>
            <person name="Muhle E."/>
            <person name="Chesneau O."/>
            <person name="Clermont D."/>
            <person name="Rahi P."/>
        </authorList>
    </citation>
    <scope>NUCLEOTIDE SEQUENCE</scope>
    <source>
        <strain evidence="4">51.81</strain>
    </source>
</reference>
<sequence>MKPLTAICLILAANSALAAPKIIAHRAGAADAPENTVFAIGQALKNRADMIWITVQLSKDNIPVLYRPISLSANTDAEGRISDYTAAQLAKLNAGFRFQANGRYPFRNCQLPIPTLEEVLKRYPQTPFLIDLKSPDADPAVFAQALTGVIERTGAKDRVRFYSTEPKFIQSIGHYPTFADRSQTRAALAQAALAGEDCGSEGFDREYWHGFELNRKVKVVEKFTLGEGASDAILTWSAHEMDCFNRHAPQKVILFGINTWADYRKAEALGAYGIMTDTPKRFNTGNRHR</sequence>
<name>A0A9X4E5L1_9NEIS</name>
<dbReference type="Pfam" id="PF03009">
    <property type="entry name" value="GDPD"/>
    <property type="match status" value="1"/>
</dbReference>
<evidence type="ECO:0000256" key="1">
    <source>
        <dbReference type="SAM" id="SignalP"/>
    </source>
</evidence>
<dbReference type="RefSeq" id="WP_274585015.1">
    <property type="nucleotide sequence ID" value="NZ_CP145811.1"/>
</dbReference>
<evidence type="ECO:0000313" key="4">
    <source>
        <dbReference type="EMBL" id="WWY02340.1"/>
    </source>
</evidence>
<proteinExistence type="predicted"/>
<dbReference type="EMBL" id="CP146598">
    <property type="protein sequence ID" value="WWY02340.1"/>
    <property type="molecule type" value="Genomic_DNA"/>
</dbReference>
<feature type="chain" id="PRO_5042786821" evidence="1">
    <location>
        <begin position="19"/>
        <end position="289"/>
    </location>
</feature>
<gene>
    <name evidence="3" type="ORF">ORY91_001255</name>
    <name evidence="4" type="ORF">V9W64_06295</name>
</gene>
<dbReference type="PANTHER" id="PTHR46211:SF10">
    <property type="entry name" value="EXPORTED PROTEIN"/>
    <property type="match status" value="1"/>
</dbReference>
<reference evidence="3" key="1">
    <citation type="submission" date="2022-10" db="EMBL/GenBank/DDBJ databases">
        <authorList>
            <person name="Boutroux M."/>
        </authorList>
    </citation>
    <scope>NUCLEOTIDE SEQUENCE</scope>
    <source>
        <strain evidence="3">51.81</strain>
    </source>
</reference>
<keyword evidence="1" id="KW-0732">Signal</keyword>
<dbReference type="SUPFAM" id="SSF51695">
    <property type="entry name" value="PLC-like phosphodiesterases"/>
    <property type="match status" value="1"/>
</dbReference>
<dbReference type="GO" id="GO:0006629">
    <property type="term" value="P:lipid metabolic process"/>
    <property type="evidence" value="ECO:0007669"/>
    <property type="project" value="InterPro"/>
</dbReference>
<evidence type="ECO:0000313" key="3">
    <source>
        <dbReference type="EMBL" id="MDD9327842.1"/>
    </source>
</evidence>
<dbReference type="PROSITE" id="PS51704">
    <property type="entry name" value="GP_PDE"/>
    <property type="match status" value="1"/>
</dbReference>
<dbReference type="EMBL" id="JAPQFL010000003">
    <property type="protein sequence ID" value="MDD9327842.1"/>
    <property type="molecule type" value="Genomic_DNA"/>
</dbReference>
<accession>A0A9X4E5L1</accession>
<dbReference type="Gene3D" id="3.20.20.190">
    <property type="entry name" value="Phosphatidylinositol (PI) phosphodiesterase"/>
    <property type="match status" value="1"/>
</dbReference>
<dbReference type="GO" id="GO:0008081">
    <property type="term" value="F:phosphoric diester hydrolase activity"/>
    <property type="evidence" value="ECO:0007669"/>
    <property type="project" value="InterPro"/>
</dbReference>
<dbReference type="AlphaFoldDB" id="A0A9X4E5L1"/>
<feature type="signal peptide" evidence="1">
    <location>
        <begin position="1"/>
        <end position="18"/>
    </location>
</feature>
<protein>
    <submittedName>
        <fullName evidence="4">Glycerophosphodiester phosphodiesterase family protein</fullName>
    </submittedName>
</protein>
<dbReference type="InterPro" id="IPR030395">
    <property type="entry name" value="GP_PDE_dom"/>
</dbReference>
<evidence type="ECO:0000313" key="5">
    <source>
        <dbReference type="Proteomes" id="UP001149607"/>
    </source>
</evidence>
<dbReference type="PANTHER" id="PTHR46211">
    <property type="entry name" value="GLYCEROPHOSPHORYL DIESTER PHOSPHODIESTERASE"/>
    <property type="match status" value="1"/>
</dbReference>
<evidence type="ECO:0000259" key="2">
    <source>
        <dbReference type="PROSITE" id="PS51704"/>
    </source>
</evidence>